<dbReference type="Proteomes" id="UP000663823">
    <property type="component" value="Unassembled WGS sequence"/>
</dbReference>
<dbReference type="AlphaFoldDB" id="A0A819Y4N8"/>
<evidence type="ECO:0000256" key="1">
    <source>
        <dbReference type="ARBA" id="ARBA00022837"/>
    </source>
</evidence>
<feature type="domain" description="EF-hand" evidence="2">
    <location>
        <begin position="1"/>
        <end position="27"/>
    </location>
</feature>
<feature type="non-terminal residue" evidence="3">
    <location>
        <position position="1"/>
    </location>
</feature>
<sequence>MAADAVFRAADLNGDGRIDLGEFRNLV</sequence>
<gene>
    <name evidence="3" type="ORF">OTI717_LOCUS36361</name>
</gene>
<evidence type="ECO:0000313" key="3">
    <source>
        <dbReference type="EMBL" id="CAF4153710.1"/>
    </source>
</evidence>
<dbReference type="InterPro" id="IPR002048">
    <property type="entry name" value="EF_hand_dom"/>
</dbReference>
<feature type="non-terminal residue" evidence="3">
    <location>
        <position position="27"/>
    </location>
</feature>
<dbReference type="Pfam" id="PF13202">
    <property type="entry name" value="EF-hand_5"/>
    <property type="match status" value="1"/>
</dbReference>
<dbReference type="PROSITE" id="PS50222">
    <property type="entry name" value="EF_HAND_2"/>
    <property type="match status" value="1"/>
</dbReference>
<name>A0A819Y4N8_9BILA</name>
<evidence type="ECO:0000313" key="4">
    <source>
        <dbReference type="Proteomes" id="UP000663823"/>
    </source>
</evidence>
<protein>
    <recommendedName>
        <fullName evidence="2">EF-hand domain-containing protein</fullName>
    </recommendedName>
</protein>
<dbReference type="PROSITE" id="PS00018">
    <property type="entry name" value="EF_HAND_1"/>
    <property type="match status" value="1"/>
</dbReference>
<organism evidence="3 4">
    <name type="scientific">Rotaria sordida</name>
    <dbReference type="NCBI Taxonomy" id="392033"/>
    <lineage>
        <taxon>Eukaryota</taxon>
        <taxon>Metazoa</taxon>
        <taxon>Spiralia</taxon>
        <taxon>Gnathifera</taxon>
        <taxon>Rotifera</taxon>
        <taxon>Eurotatoria</taxon>
        <taxon>Bdelloidea</taxon>
        <taxon>Philodinida</taxon>
        <taxon>Philodinidae</taxon>
        <taxon>Rotaria</taxon>
    </lineage>
</organism>
<comment type="caution">
    <text evidence="3">The sequence shown here is derived from an EMBL/GenBank/DDBJ whole genome shotgun (WGS) entry which is preliminary data.</text>
</comment>
<keyword evidence="1" id="KW-0106">Calcium</keyword>
<dbReference type="EMBL" id="CAJOAX010015309">
    <property type="protein sequence ID" value="CAF4153710.1"/>
    <property type="molecule type" value="Genomic_DNA"/>
</dbReference>
<dbReference type="InterPro" id="IPR018247">
    <property type="entry name" value="EF_Hand_1_Ca_BS"/>
</dbReference>
<reference evidence="3" key="1">
    <citation type="submission" date="2021-02" db="EMBL/GenBank/DDBJ databases">
        <authorList>
            <person name="Nowell W R."/>
        </authorList>
    </citation>
    <scope>NUCLEOTIDE SEQUENCE</scope>
</reference>
<dbReference type="InterPro" id="IPR011992">
    <property type="entry name" value="EF-hand-dom_pair"/>
</dbReference>
<evidence type="ECO:0000259" key="2">
    <source>
        <dbReference type="PROSITE" id="PS50222"/>
    </source>
</evidence>
<proteinExistence type="predicted"/>
<dbReference type="Gene3D" id="1.10.238.10">
    <property type="entry name" value="EF-hand"/>
    <property type="match status" value="1"/>
</dbReference>
<accession>A0A819Y4N8</accession>
<dbReference type="SUPFAM" id="SSF47473">
    <property type="entry name" value="EF-hand"/>
    <property type="match status" value="1"/>
</dbReference>
<dbReference type="GO" id="GO:0005509">
    <property type="term" value="F:calcium ion binding"/>
    <property type="evidence" value="ECO:0007669"/>
    <property type="project" value="InterPro"/>
</dbReference>